<dbReference type="InterPro" id="IPR000327">
    <property type="entry name" value="POU_dom"/>
</dbReference>
<comment type="caution">
    <text evidence="4">The sequence shown here is derived from an EMBL/GenBank/DDBJ whole genome shotgun (WGS) entry which is preliminary data.</text>
</comment>
<reference evidence="4 5" key="1">
    <citation type="submission" date="2022-02" db="EMBL/GenBank/DDBJ databases">
        <title>Genome of Erysipelotrichaceae sp. nov. NSJ-176 isolated from human feces.</title>
        <authorList>
            <person name="Abdugheni R."/>
        </authorList>
    </citation>
    <scope>NUCLEOTIDE SEQUENCE [LARGE SCALE GENOMIC DNA]</scope>
    <source>
        <strain evidence="4 5">NSJ-176</strain>
    </source>
</reference>
<dbReference type="SUPFAM" id="SSF47413">
    <property type="entry name" value="lambda repressor-like DNA-binding domains"/>
    <property type="match status" value="1"/>
</dbReference>
<organism evidence="4 5">
    <name type="scientific">Amedibacillus hominis</name>
    <dbReference type="NCBI Taxonomy" id="2897776"/>
    <lineage>
        <taxon>Bacteria</taxon>
        <taxon>Bacillati</taxon>
        <taxon>Bacillota</taxon>
        <taxon>Erysipelotrichia</taxon>
        <taxon>Erysipelotrichales</taxon>
        <taxon>Erysipelotrichaceae</taxon>
        <taxon>Amedibacillus</taxon>
    </lineage>
</organism>
<dbReference type="InterPro" id="IPR001387">
    <property type="entry name" value="Cro/C1-type_HTH"/>
</dbReference>
<dbReference type="PANTHER" id="PTHR46558:SF11">
    <property type="entry name" value="HTH-TYPE TRANSCRIPTIONAL REGULATOR XRE"/>
    <property type="match status" value="1"/>
</dbReference>
<dbReference type="Proteomes" id="UP001202402">
    <property type="component" value="Unassembled WGS sequence"/>
</dbReference>
<dbReference type="CDD" id="cd00093">
    <property type="entry name" value="HTH_XRE"/>
    <property type="match status" value="1"/>
</dbReference>
<keyword evidence="1" id="KW-0238">DNA-binding</keyword>
<dbReference type="EMBL" id="JAKVPQ010000004">
    <property type="protein sequence ID" value="MCH4284937.1"/>
    <property type="molecule type" value="Genomic_DNA"/>
</dbReference>
<dbReference type="InterPro" id="IPR010982">
    <property type="entry name" value="Lambda_DNA-bd_dom_sf"/>
</dbReference>
<protein>
    <submittedName>
        <fullName evidence="4">Helix-turn-helix transcriptional regulator</fullName>
    </submittedName>
</protein>
<evidence type="ECO:0000313" key="4">
    <source>
        <dbReference type="EMBL" id="MCH4284937.1"/>
    </source>
</evidence>
<evidence type="ECO:0000259" key="3">
    <source>
        <dbReference type="PROSITE" id="PS51179"/>
    </source>
</evidence>
<proteinExistence type="predicted"/>
<evidence type="ECO:0000259" key="2">
    <source>
        <dbReference type="PROSITE" id="PS50943"/>
    </source>
</evidence>
<dbReference type="Gene3D" id="1.10.260.40">
    <property type="entry name" value="lambda repressor-like DNA-binding domains"/>
    <property type="match status" value="1"/>
</dbReference>
<gene>
    <name evidence="4" type="ORF">LQE99_07305</name>
</gene>
<dbReference type="PANTHER" id="PTHR46558">
    <property type="entry name" value="TRACRIPTIONAL REGULATORY PROTEIN-RELATED-RELATED"/>
    <property type="match status" value="1"/>
</dbReference>
<dbReference type="PROSITE" id="PS50943">
    <property type="entry name" value="HTH_CROC1"/>
    <property type="match status" value="1"/>
</dbReference>
<dbReference type="Pfam" id="PF01381">
    <property type="entry name" value="HTH_3"/>
    <property type="match status" value="1"/>
</dbReference>
<evidence type="ECO:0000313" key="5">
    <source>
        <dbReference type="Proteomes" id="UP001202402"/>
    </source>
</evidence>
<feature type="domain" description="HTH cro/C1-type" evidence="2">
    <location>
        <begin position="8"/>
        <end position="39"/>
    </location>
</feature>
<evidence type="ECO:0000256" key="1">
    <source>
        <dbReference type="ARBA" id="ARBA00023125"/>
    </source>
</evidence>
<dbReference type="RefSeq" id="WP_117452853.1">
    <property type="nucleotide sequence ID" value="NZ_JAKVPQ010000004.1"/>
</dbReference>
<keyword evidence="5" id="KW-1185">Reference proteome</keyword>
<feature type="domain" description="POU-specific" evidence="3">
    <location>
        <begin position="1"/>
        <end position="43"/>
    </location>
</feature>
<name>A0ABS9R5K9_9FIRM</name>
<accession>A0ABS9R5K9</accession>
<dbReference type="PROSITE" id="PS51179">
    <property type="entry name" value="POU_3"/>
    <property type="match status" value="1"/>
</dbReference>
<sequence length="43" mass="4858">MENFAKRLAQLRKEKGYTQSELADKIGVSNKSVSRWETGVSQS</sequence>